<keyword evidence="5" id="KW-0539">Nucleus</keyword>
<dbReference type="PANTHER" id="PTHR47424">
    <property type="entry name" value="REGULATORY PROTEIN GAL4"/>
    <property type="match status" value="1"/>
</dbReference>
<evidence type="ECO:0000256" key="1">
    <source>
        <dbReference type="ARBA" id="ARBA00022723"/>
    </source>
</evidence>
<dbReference type="CDD" id="cd00067">
    <property type="entry name" value="GAL4"/>
    <property type="match status" value="1"/>
</dbReference>
<dbReference type="GO" id="GO:0006351">
    <property type="term" value="P:DNA-templated transcription"/>
    <property type="evidence" value="ECO:0007669"/>
    <property type="project" value="InterPro"/>
</dbReference>
<reference evidence="8 9" key="1">
    <citation type="submission" date="2018-12" db="EMBL/GenBank/DDBJ databases">
        <title>Draft genome sequence of Xylaria grammica IHI A82.</title>
        <authorList>
            <person name="Buettner E."/>
            <person name="Kellner H."/>
        </authorList>
    </citation>
    <scope>NUCLEOTIDE SEQUENCE [LARGE SCALE GENOMIC DNA]</scope>
    <source>
        <strain evidence="8 9">IHI A82</strain>
    </source>
</reference>
<accession>A0A439CN11</accession>
<dbReference type="InterPro" id="IPR001138">
    <property type="entry name" value="Zn2Cys6_DnaBD"/>
</dbReference>
<evidence type="ECO:0000256" key="3">
    <source>
        <dbReference type="ARBA" id="ARBA00023125"/>
    </source>
</evidence>
<comment type="caution">
    <text evidence="8">The sequence shown here is derived from an EMBL/GenBank/DDBJ whole genome shotgun (WGS) entry which is preliminary data.</text>
</comment>
<dbReference type="Pfam" id="PF00172">
    <property type="entry name" value="Zn_clus"/>
    <property type="match status" value="1"/>
</dbReference>
<keyword evidence="1" id="KW-0479">Metal-binding</keyword>
<keyword evidence="3" id="KW-0238">DNA-binding</keyword>
<proteinExistence type="predicted"/>
<dbReference type="GO" id="GO:0003677">
    <property type="term" value="F:DNA binding"/>
    <property type="evidence" value="ECO:0007669"/>
    <property type="project" value="UniProtKB-KW"/>
</dbReference>
<dbReference type="GO" id="GO:0008270">
    <property type="term" value="F:zinc ion binding"/>
    <property type="evidence" value="ECO:0007669"/>
    <property type="project" value="InterPro"/>
</dbReference>
<evidence type="ECO:0000256" key="6">
    <source>
        <dbReference type="SAM" id="MobiDB-lite"/>
    </source>
</evidence>
<dbReference type="SMART" id="SM00906">
    <property type="entry name" value="Fungal_trans"/>
    <property type="match status" value="1"/>
</dbReference>
<dbReference type="PROSITE" id="PS50048">
    <property type="entry name" value="ZN2_CY6_FUNGAL_2"/>
    <property type="match status" value="1"/>
</dbReference>
<evidence type="ECO:0000256" key="2">
    <source>
        <dbReference type="ARBA" id="ARBA00023015"/>
    </source>
</evidence>
<feature type="domain" description="Zn(2)-C6 fungal-type" evidence="7">
    <location>
        <begin position="11"/>
        <end position="42"/>
    </location>
</feature>
<keyword evidence="2" id="KW-0805">Transcription regulation</keyword>
<evidence type="ECO:0000313" key="8">
    <source>
        <dbReference type="EMBL" id="RWA03516.1"/>
    </source>
</evidence>
<evidence type="ECO:0000259" key="7">
    <source>
        <dbReference type="PROSITE" id="PS50048"/>
    </source>
</evidence>
<evidence type="ECO:0000313" key="9">
    <source>
        <dbReference type="Proteomes" id="UP000286045"/>
    </source>
</evidence>
<dbReference type="Gene3D" id="4.10.240.10">
    <property type="entry name" value="Zn(2)-C6 fungal-type DNA-binding domain"/>
    <property type="match status" value="1"/>
</dbReference>
<sequence length="688" mass="77371">MTRTASNITKACEVCRKAKLRCDGGKPCQRCVAKDRQTDCEYRLRSRIRKRARRSQSHEGSEDTSPASHSSQQINNASGVARVNVVQQPEPGSDEAARNEYHQSVTATHEHASDCIFTSRLFYGPSSSFAFSQQVYRILWRITDQGHNDAHLSSDTEAVQEGGPGLSLFKQRAIFFGTPTRVDSRFASHSVARLTLYEWLPLSEAERFLEHFNSTNHFQHPFFSPAEMTNLLHSVYDSGPSEPASPQVKAVVFATLANGALNTSQTDLAETLFNQAKQEAATYDDEVSLTMIHFSLLLATYQNNMGRPHSSYLHTGVAARKLFSMGLNSYGPGDNTRPDMIQKRRITLWSVYYHETMHALFLGRESTYKKASIRTPYPDNQPALIGLCKLAQIAEDSAATIYGLTCGSLWQLYQAAEKIHGRLQACAEELGIASAAATRSSLFTHTSTLLLNNVYYHILLLTFRPFLIAEFALHLRSSSKHMWLRRACRIAIEAAQDCIVYMNEAYHDYHLCNTIRFNAFFLEASSMVLFYDMLRNPSKRSYNKEYVKTALGCLDQMTKDEPINHSRSSATETCRIVEAYLSTNTMERQIPERRENGAETSLAAGLSQQQNVPTIPAATHDFLVDESQHMIYLNGVSSGLNRHDINAAVDNNIPEPLFSYQNSNLLTTDLFNFFPLDTIPVDPNSWQI</sequence>
<dbReference type="AlphaFoldDB" id="A0A439CN11"/>
<organism evidence="8 9">
    <name type="scientific">Xylaria grammica</name>
    <dbReference type="NCBI Taxonomy" id="363999"/>
    <lineage>
        <taxon>Eukaryota</taxon>
        <taxon>Fungi</taxon>
        <taxon>Dikarya</taxon>
        <taxon>Ascomycota</taxon>
        <taxon>Pezizomycotina</taxon>
        <taxon>Sordariomycetes</taxon>
        <taxon>Xylariomycetidae</taxon>
        <taxon>Xylariales</taxon>
        <taxon>Xylariaceae</taxon>
        <taxon>Xylaria</taxon>
    </lineage>
</organism>
<dbReference type="EMBL" id="RYZI01000766">
    <property type="protein sequence ID" value="RWA03516.1"/>
    <property type="molecule type" value="Genomic_DNA"/>
</dbReference>
<keyword evidence="4" id="KW-0804">Transcription</keyword>
<dbReference type="GO" id="GO:0000981">
    <property type="term" value="F:DNA-binding transcription factor activity, RNA polymerase II-specific"/>
    <property type="evidence" value="ECO:0007669"/>
    <property type="project" value="InterPro"/>
</dbReference>
<dbReference type="InterPro" id="IPR051127">
    <property type="entry name" value="Fungal_SecMet_Regulators"/>
</dbReference>
<keyword evidence="9" id="KW-1185">Reference proteome</keyword>
<name>A0A439CN11_9PEZI</name>
<dbReference type="InterPro" id="IPR007219">
    <property type="entry name" value="XnlR_reg_dom"/>
</dbReference>
<evidence type="ECO:0000256" key="5">
    <source>
        <dbReference type="ARBA" id="ARBA00023242"/>
    </source>
</evidence>
<dbReference type="STRING" id="363999.A0A439CN11"/>
<gene>
    <name evidence="8" type="ORF">EKO27_g11588</name>
</gene>
<dbReference type="Pfam" id="PF04082">
    <property type="entry name" value="Fungal_trans"/>
    <property type="match status" value="1"/>
</dbReference>
<dbReference type="Proteomes" id="UP000286045">
    <property type="component" value="Unassembled WGS sequence"/>
</dbReference>
<evidence type="ECO:0000256" key="4">
    <source>
        <dbReference type="ARBA" id="ARBA00023163"/>
    </source>
</evidence>
<feature type="region of interest" description="Disordered" evidence="6">
    <location>
        <begin position="48"/>
        <end position="74"/>
    </location>
</feature>
<dbReference type="SUPFAM" id="SSF57701">
    <property type="entry name" value="Zn2/Cys6 DNA-binding domain"/>
    <property type="match status" value="1"/>
</dbReference>
<dbReference type="InterPro" id="IPR036864">
    <property type="entry name" value="Zn2-C6_fun-type_DNA-bd_sf"/>
</dbReference>
<dbReference type="PROSITE" id="PS00463">
    <property type="entry name" value="ZN2_CY6_FUNGAL_1"/>
    <property type="match status" value="1"/>
</dbReference>
<dbReference type="SMART" id="SM00066">
    <property type="entry name" value="GAL4"/>
    <property type="match status" value="1"/>
</dbReference>
<dbReference type="CDD" id="cd12148">
    <property type="entry name" value="fungal_TF_MHR"/>
    <property type="match status" value="1"/>
</dbReference>
<feature type="compositionally biased region" description="Polar residues" evidence="6">
    <location>
        <begin position="63"/>
        <end position="74"/>
    </location>
</feature>
<protein>
    <recommendedName>
        <fullName evidence="7">Zn(2)-C6 fungal-type domain-containing protein</fullName>
    </recommendedName>
</protein>
<dbReference type="PANTHER" id="PTHR47424:SF3">
    <property type="entry name" value="REGULATORY PROTEIN GAL4"/>
    <property type="match status" value="1"/>
</dbReference>